<proteinExistence type="predicted"/>
<protein>
    <submittedName>
        <fullName evidence="2">Uncharacterized protein</fullName>
    </submittedName>
</protein>
<dbReference type="EMBL" id="JBHSFH010000021">
    <property type="protein sequence ID" value="MFC4497882.1"/>
    <property type="molecule type" value="Genomic_DNA"/>
</dbReference>
<accession>A0ABV9AEK0</accession>
<dbReference type="RefSeq" id="WP_386452910.1">
    <property type="nucleotide sequence ID" value="NZ_JBHSFH010000021.1"/>
</dbReference>
<evidence type="ECO:0000256" key="1">
    <source>
        <dbReference type="SAM" id="MobiDB-lite"/>
    </source>
</evidence>
<feature type="compositionally biased region" description="Basic and acidic residues" evidence="1">
    <location>
        <begin position="90"/>
        <end position="106"/>
    </location>
</feature>
<dbReference type="Proteomes" id="UP001595997">
    <property type="component" value="Unassembled WGS sequence"/>
</dbReference>
<name>A0ABV9AEK0_9ACTN</name>
<organism evidence="2 3">
    <name type="scientific">Streptomyces ovatisporus</name>
    <dbReference type="NCBI Taxonomy" id="1128682"/>
    <lineage>
        <taxon>Bacteria</taxon>
        <taxon>Bacillati</taxon>
        <taxon>Actinomycetota</taxon>
        <taxon>Actinomycetes</taxon>
        <taxon>Kitasatosporales</taxon>
        <taxon>Streptomycetaceae</taxon>
        <taxon>Streptomyces</taxon>
    </lineage>
</organism>
<evidence type="ECO:0000313" key="3">
    <source>
        <dbReference type="Proteomes" id="UP001595997"/>
    </source>
</evidence>
<keyword evidence="3" id="KW-1185">Reference proteome</keyword>
<gene>
    <name evidence="2" type="ORF">ACFPA8_27500</name>
</gene>
<evidence type="ECO:0000313" key="2">
    <source>
        <dbReference type="EMBL" id="MFC4497882.1"/>
    </source>
</evidence>
<comment type="caution">
    <text evidence="2">The sequence shown here is derived from an EMBL/GenBank/DDBJ whole genome shotgun (WGS) entry which is preliminary data.</text>
</comment>
<reference evidence="3" key="1">
    <citation type="journal article" date="2019" name="Int. J. Syst. Evol. Microbiol.">
        <title>The Global Catalogue of Microorganisms (GCM) 10K type strain sequencing project: providing services to taxonomists for standard genome sequencing and annotation.</title>
        <authorList>
            <consortium name="The Broad Institute Genomics Platform"/>
            <consortium name="The Broad Institute Genome Sequencing Center for Infectious Disease"/>
            <person name="Wu L."/>
            <person name="Ma J."/>
        </authorList>
    </citation>
    <scope>NUCLEOTIDE SEQUENCE [LARGE SCALE GENOMIC DNA]</scope>
    <source>
        <strain evidence="3">CGMCC 4.7357</strain>
    </source>
</reference>
<feature type="region of interest" description="Disordered" evidence="1">
    <location>
        <begin position="74"/>
        <end position="106"/>
    </location>
</feature>
<sequence length="106" mass="11603">MDTDRCEAAHPEDPTACVGDHHAVRILDAQNYEAWGCEHHATRLLASLDGAKVFPGNVGGAAIRVSAAADWTRPFPWLTNAPRTEASQLSHKEGREQSEREAKKNT</sequence>